<evidence type="ECO:0000313" key="2">
    <source>
        <dbReference type="EMBL" id="KAE8148706.1"/>
    </source>
</evidence>
<sequence>MGAPSKEATVFLVILGCVVVVLMGYSMHRIATNGFADEKDNEEIPYEQRQYMRELRLKHVNFLGREARGRDVEMALPIREEK</sequence>
<feature type="transmembrane region" description="Helical" evidence="1">
    <location>
        <begin position="6"/>
        <end position="25"/>
    </location>
</feature>
<dbReference type="OrthoDB" id="4159814at2759"/>
<dbReference type="AlphaFoldDB" id="A0A5N6TQR8"/>
<protein>
    <submittedName>
        <fullName evidence="2">Uncharacterized protein</fullName>
    </submittedName>
</protein>
<dbReference type="Proteomes" id="UP000325780">
    <property type="component" value="Unassembled WGS sequence"/>
</dbReference>
<name>A0A5N6TQR8_ASPAV</name>
<evidence type="ECO:0000313" key="3">
    <source>
        <dbReference type="Proteomes" id="UP000325780"/>
    </source>
</evidence>
<accession>A0A5N6TQR8</accession>
<reference evidence="2 3" key="1">
    <citation type="submission" date="2019-04" db="EMBL/GenBank/DDBJ databases">
        <title>Friends and foes A comparative genomics study of 23 Aspergillus species from section Flavi.</title>
        <authorList>
            <consortium name="DOE Joint Genome Institute"/>
            <person name="Kjaerbolling I."/>
            <person name="Vesth T."/>
            <person name="Frisvad J.C."/>
            <person name="Nybo J.L."/>
            <person name="Theobald S."/>
            <person name="Kildgaard S."/>
            <person name="Isbrandt T."/>
            <person name="Kuo A."/>
            <person name="Sato A."/>
            <person name="Lyhne E.K."/>
            <person name="Kogle M.E."/>
            <person name="Wiebenga A."/>
            <person name="Kun R.S."/>
            <person name="Lubbers R.J."/>
            <person name="Makela M.R."/>
            <person name="Barry K."/>
            <person name="Chovatia M."/>
            <person name="Clum A."/>
            <person name="Daum C."/>
            <person name="Haridas S."/>
            <person name="He G."/>
            <person name="LaButti K."/>
            <person name="Lipzen A."/>
            <person name="Mondo S."/>
            <person name="Riley R."/>
            <person name="Salamov A."/>
            <person name="Simmons B.A."/>
            <person name="Magnuson J.K."/>
            <person name="Henrissat B."/>
            <person name="Mortensen U.H."/>
            <person name="Larsen T.O."/>
            <person name="Devries R.P."/>
            <person name="Grigoriev I.V."/>
            <person name="Machida M."/>
            <person name="Baker S.E."/>
            <person name="Andersen M.R."/>
        </authorList>
    </citation>
    <scope>NUCLEOTIDE SEQUENCE [LARGE SCALE GENOMIC DNA]</scope>
    <source>
        <strain evidence="2 3">IBT 18842</strain>
    </source>
</reference>
<keyword evidence="3" id="KW-1185">Reference proteome</keyword>
<dbReference type="EMBL" id="ML742149">
    <property type="protein sequence ID" value="KAE8148706.1"/>
    <property type="molecule type" value="Genomic_DNA"/>
</dbReference>
<organism evidence="2 3">
    <name type="scientific">Aspergillus avenaceus</name>
    <dbReference type="NCBI Taxonomy" id="36643"/>
    <lineage>
        <taxon>Eukaryota</taxon>
        <taxon>Fungi</taxon>
        <taxon>Dikarya</taxon>
        <taxon>Ascomycota</taxon>
        <taxon>Pezizomycotina</taxon>
        <taxon>Eurotiomycetes</taxon>
        <taxon>Eurotiomycetidae</taxon>
        <taxon>Eurotiales</taxon>
        <taxon>Aspergillaceae</taxon>
        <taxon>Aspergillus</taxon>
        <taxon>Aspergillus subgen. Circumdati</taxon>
    </lineage>
</organism>
<proteinExistence type="predicted"/>
<keyword evidence="1" id="KW-0472">Membrane</keyword>
<evidence type="ECO:0000256" key="1">
    <source>
        <dbReference type="SAM" id="Phobius"/>
    </source>
</evidence>
<gene>
    <name evidence="2" type="ORF">BDV25DRAFT_12578</name>
</gene>
<keyword evidence="1" id="KW-0812">Transmembrane</keyword>
<keyword evidence="1" id="KW-1133">Transmembrane helix</keyword>